<comment type="similarity">
    <text evidence="2">Belongs to the syntaxin family.</text>
</comment>
<dbReference type="GO" id="GO:0006886">
    <property type="term" value="P:intracellular protein transport"/>
    <property type="evidence" value="ECO:0007669"/>
    <property type="project" value="TreeGrafter"/>
</dbReference>
<evidence type="ECO:0000256" key="5">
    <source>
        <dbReference type="ARBA" id="ARBA00023136"/>
    </source>
</evidence>
<evidence type="ECO:0000256" key="4">
    <source>
        <dbReference type="ARBA" id="ARBA00022989"/>
    </source>
</evidence>
<dbReference type="SMART" id="SM00503">
    <property type="entry name" value="SynN"/>
    <property type="match status" value="1"/>
</dbReference>
<organism evidence="7 8">
    <name type="scientific">Olpidium bornovanus</name>
    <dbReference type="NCBI Taxonomy" id="278681"/>
    <lineage>
        <taxon>Eukaryota</taxon>
        <taxon>Fungi</taxon>
        <taxon>Fungi incertae sedis</taxon>
        <taxon>Olpidiomycota</taxon>
        <taxon>Olpidiomycotina</taxon>
        <taxon>Olpidiomycetes</taxon>
        <taxon>Olpidiales</taxon>
        <taxon>Olpidiaceae</taxon>
        <taxon>Olpidium</taxon>
    </lineage>
</organism>
<dbReference type="Pfam" id="PF00804">
    <property type="entry name" value="Syntaxin"/>
    <property type="match status" value="1"/>
</dbReference>
<dbReference type="OrthoDB" id="10255013at2759"/>
<dbReference type="Gene3D" id="1.20.5.110">
    <property type="match status" value="1"/>
</dbReference>
<comment type="subcellular location">
    <subcellularLocation>
        <location evidence="1">Membrane</location>
        <topology evidence="1">Single-pass type IV membrane protein</topology>
    </subcellularLocation>
</comment>
<evidence type="ECO:0000313" key="7">
    <source>
        <dbReference type="EMBL" id="KAG5460793.1"/>
    </source>
</evidence>
<evidence type="ECO:0000256" key="1">
    <source>
        <dbReference type="ARBA" id="ARBA00004211"/>
    </source>
</evidence>
<sequence>MTDLSGFLAKIGQLNADIECLNGNISDISRYQSYTLEESQQYAQERKVKALEEETTARMNQVKNQIKAIEIENAKMPDNSPELALRRNHHGQLRKKFLEVVQQYSQLEVDHRAKIRQKMERQYRIVRPDASPEEVNEFFDRNDGGHLFAQAVSALTYGLRILHSLPSFSLFKTAEVFFSVAVSTPFATLFPSDQLINPQRYNDASRTLDEVRSRHQDMVKLESTIAELARMYEEVATLVQAQHETVVSVEKHVDTTEAHLTQATAQIDRAQDRPRRRRACDIPYGGKRLVFQQPLMYHQAASFSQGLN</sequence>
<dbReference type="InterPro" id="IPR045242">
    <property type="entry name" value="Syntaxin"/>
</dbReference>
<dbReference type="InterPro" id="IPR000727">
    <property type="entry name" value="T_SNARE_dom"/>
</dbReference>
<dbReference type="GO" id="GO:0005484">
    <property type="term" value="F:SNAP receptor activity"/>
    <property type="evidence" value="ECO:0007669"/>
    <property type="project" value="TreeGrafter"/>
</dbReference>
<gene>
    <name evidence="7" type="ORF">BJ554DRAFT_7116</name>
</gene>
<accession>A0A8H8DJJ8</accession>
<name>A0A8H8DJJ8_9FUNG</name>
<feature type="domain" description="T-SNARE coiled-coil homology" evidence="6">
    <location>
        <begin position="208"/>
        <end position="270"/>
    </location>
</feature>
<dbReference type="GO" id="GO:0000149">
    <property type="term" value="F:SNARE binding"/>
    <property type="evidence" value="ECO:0007669"/>
    <property type="project" value="TreeGrafter"/>
</dbReference>
<dbReference type="GO" id="GO:0012505">
    <property type="term" value="C:endomembrane system"/>
    <property type="evidence" value="ECO:0007669"/>
    <property type="project" value="TreeGrafter"/>
</dbReference>
<proteinExistence type="inferred from homology"/>
<dbReference type="GO" id="GO:0005886">
    <property type="term" value="C:plasma membrane"/>
    <property type="evidence" value="ECO:0007669"/>
    <property type="project" value="TreeGrafter"/>
</dbReference>
<reference evidence="7 8" key="1">
    <citation type="journal article" name="Sci. Rep.">
        <title>Genome-scale phylogenetic analyses confirm Olpidium as the closest living zoosporic fungus to the non-flagellated, terrestrial fungi.</title>
        <authorList>
            <person name="Chang Y."/>
            <person name="Rochon D."/>
            <person name="Sekimoto S."/>
            <person name="Wang Y."/>
            <person name="Chovatia M."/>
            <person name="Sandor L."/>
            <person name="Salamov A."/>
            <person name="Grigoriev I.V."/>
            <person name="Stajich J.E."/>
            <person name="Spatafora J.W."/>
        </authorList>
    </citation>
    <scope>NUCLEOTIDE SEQUENCE [LARGE SCALE GENOMIC DNA]</scope>
    <source>
        <strain evidence="7">S191</strain>
    </source>
</reference>
<evidence type="ECO:0000259" key="6">
    <source>
        <dbReference type="PROSITE" id="PS50192"/>
    </source>
</evidence>
<dbReference type="InterPro" id="IPR006011">
    <property type="entry name" value="Syntaxin_N"/>
</dbReference>
<dbReference type="InterPro" id="IPR010989">
    <property type="entry name" value="SNARE"/>
</dbReference>
<evidence type="ECO:0000313" key="8">
    <source>
        <dbReference type="Proteomes" id="UP000673691"/>
    </source>
</evidence>
<dbReference type="SUPFAM" id="SSF47661">
    <property type="entry name" value="t-snare proteins"/>
    <property type="match status" value="1"/>
</dbReference>
<dbReference type="EMBL" id="JAEFCI010004703">
    <property type="protein sequence ID" value="KAG5460793.1"/>
    <property type="molecule type" value="Genomic_DNA"/>
</dbReference>
<comment type="caution">
    <text evidence="7">The sequence shown here is derived from an EMBL/GenBank/DDBJ whole genome shotgun (WGS) entry which is preliminary data.</text>
</comment>
<dbReference type="Gene3D" id="1.20.58.70">
    <property type="match status" value="1"/>
</dbReference>
<keyword evidence="4" id="KW-1133">Transmembrane helix</keyword>
<dbReference type="SMART" id="SM00397">
    <property type="entry name" value="t_SNARE"/>
    <property type="match status" value="1"/>
</dbReference>
<dbReference type="PANTHER" id="PTHR19957">
    <property type="entry name" value="SYNTAXIN"/>
    <property type="match status" value="1"/>
</dbReference>
<dbReference type="GO" id="GO:0006906">
    <property type="term" value="P:vesicle fusion"/>
    <property type="evidence" value="ECO:0007669"/>
    <property type="project" value="TreeGrafter"/>
</dbReference>
<protein>
    <submittedName>
        <fullName evidence="7">t-SNARE</fullName>
    </submittedName>
</protein>
<dbReference type="PROSITE" id="PS50192">
    <property type="entry name" value="T_SNARE"/>
    <property type="match status" value="1"/>
</dbReference>
<keyword evidence="5" id="KW-0472">Membrane</keyword>
<keyword evidence="3" id="KW-0812">Transmembrane</keyword>
<dbReference type="PANTHER" id="PTHR19957:SF307">
    <property type="entry name" value="PROTEIN SSO1-RELATED"/>
    <property type="match status" value="1"/>
</dbReference>
<dbReference type="GO" id="GO:0031201">
    <property type="term" value="C:SNARE complex"/>
    <property type="evidence" value="ECO:0007669"/>
    <property type="project" value="TreeGrafter"/>
</dbReference>
<keyword evidence="8" id="KW-1185">Reference proteome</keyword>
<dbReference type="Proteomes" id="UP000673691">
    <property type="component" value="Unassembled WGS sequence"/>
</dbReference>
<dbReference type="GO" id="GO:0048278">
    <property type="term" value="P:vesicle docking"/>
    <property type="evidence" value="ECO:0007669"/>
    <property type="project" value="TreeGrafter"/>
</dbReference>
<evidence type="ECO:0000256" key="3">
    <source>
        <dbReference type="ARBA" id="ARBA00022692"/>
    </source>
</evidence>
<evidence type="ECO:0000256" key="2">
    <source>
        <dbReference type="ARBA" id="ARBA00009063"/>
    </source>
</evidence>
<dbReference type="GO" id="GO:0006887">
    <property type="term" value="P:exocytosis"/>
    <property type="evidence" value="ECO:0007669"/>
    <property type="project" value="TreeGrafter"/>
</dbReference>
<dbReference type="AlphaFoldDB" id="A0A8H8DJJ8"/>